<feature type="non-terminal residue" evidence="1">
    <location>
        <position position="80"/>
    </location>
</feature>
<sequence length="80" mass="9047">MSEMREMRLISCSPLHEAGDGRLLRLDRSKVRATVHVRYCWEDGHGGLLAILGRRVLMRDNISSTLHGECGCAVQCSSYW</sequence>
<proteinExistence type="predicted"/>
<accession>N1PL42</accession>
<evidence type="ECO:0000313" key="1">
    <source>
        <dbReference type="EMBL" id="EME42265.1"/>
    </source>
</evidence>
<reference evidence="1 2" key="2">
    <citation type="journal article" date="2012" name="PLoS Pathog.">
        <title>Diverse lifestyles and strategies of plant pathogenesis encoded in the genomes of eighteen Dothideomycetes fungi.</title>
        <authorList>
            <person name="Ohm R.A."/>
            <person name="Feau N."/>
            <person name="Henrissat B."/>
            <person name="Schoch C.L."/>
            <person name="Horwitz B.A."/>
            <person name="Barry K.W."/>
            <person name="Condon B.J."/>
            <person name="Copeland A.C."/>
            <person name="Dhillon B."/>
            <person name="Glaser F."/>
            <person name="Hesse C.N."/>
            <person name="Kosti I."/>
            <person name="LaButti K."/>
            <person name="Lindquist E.A."/>
            <person name="Lucas S."/>
            <person name="Salamov A.A."/>
            <person name="Bradshaw R.E."/>
            <person name="Ciuffetti L."/>
            <person name="Hamelin R.C."/>
            <person name="Kema G.H.J."/>
            <person name="Lawrence C."/>
            <person name="Scott J.A."/>
            <person name="Spatafora J.W."/>
            <person name="Turgeon B.G."/>
            <person name="de Wit P.J.G.M."/>
            <person name="Zhong S."/>
            <person name="Goodwin S.B."/>
            <person name="Grigoriev I.V."/>
        </authorList>
    </citation>
    <scope>NUCLEOTIDE SEQUENCE [LARGE SCALE GENOMIC DNA]</scope>
    <source>
        <strain evidence="2">NZE10 / CBS 128990</strain>
    </source>
</reference>
<keyword evidence="2" id="KW-1185">Reference proteome</keyword>
<organism evidence="1 2">
    <name type="scientific">Dothistroma septosporum (strain NZE10 / CBS 128990)</name>
    <name type="common">Red band needle blight fungus</name>
    <name type="synonym">Mycosphaerella pini</name>
    <dbReference type="NCBI Taxonomy" id="675120"/>
    <lineage>
        <taxon>Eukaryota</taxon>
        <taxon>Fungi</taxon>
        <taxon>Dikarya</taxon>
        <taxon>Ascomycota</taxon>
        <taxon>Pezizomycotina</taxon>
        <taxon>Dothideomycetes</taxon>
        <taxon>Dothideomycetidae</taxon>
        <taxon>Mycosphaerellales</taxon>
        <taxon>Mycosphaerellaceae</taxon>
        <taxon>Dothistroma</taxon>
    </lineage>
</organism>
<dbReference type="EMBL" id="KB446541">
    <property type="protein sequence ID" value="EME42265.1"/>
    <property type="molecule type" value="Genomic_DNA"/>
</dbReference>
<dbReference type="HOGENOM" id="CLU_2596514_0_0_1"/>
<gene>
    <name evidence="1" type="ORF">DOTSEDRAFT_73185</name>
</gene>
<reference evidence="2" key="1">
    <citation type="journal article" date="2012" name="PLoS Genet.">
        <title>The genomes of the fungal plant pathogens Cladosporium fulvum and Dothistroma septosporum reveal adaptation to different hosts and lifestyles but also signatures of common ancestry.</title>
        <authorList>
            <person name="de Wit P.J.G.M."/>
            <person name="van der Burgt A."/>
            <person name="Oekmen B."/>
            <person name="Stergiopoulos I."/>
            <person name="Abd-Elsalam K.A."/>
            <person name="Aerts A.L."/>
            <person name="Bahkali A.H."/>
            <person name="Beenen H.G."/>
            <person name="Chettri P."/>
            <person name="Cox M.P."/>
            <person name="Datema E."/>
            <person name="de Vries R.P."/>
            <person name="Dhillon B."/>
            <person name="Ganley A.R."/>
            <person name="Griffiths S.A."/>
            <person name="Guo Y."/>
            <person name="Hamelin R.C."/>
            <person name="Henrissat B."/>
            <person name="Kabir M.S."/>
            <person name="Jashni M.K."/>
            <person name="Kema G."/>
            <person name="Klaubauf S."/>
            <person name="Lapidus A."/>
            <person name="Levasseur A."/>
            <person name="Lindquist E."/>
            <person name="Mehrabi R."/>
            <person name="Ohm R.A."/>
            <person name="Owen T.J."/>
            <person name="Salamov A."/>
            <person name="Schwelm A."/>
            <person name="Schijlen E."/>
            <person name="Sun H."/>
            <person name="van den Burg H.A."/>
            <person name="van Ham R.C.H.J."/>
            <person name="Zhang S."/>
            <person name="Goodwin S.B."/>
            <person name="Grigoriev I.V."/>
            <person name="Collemare J."/>
            <person name="Bradshaw R.E."/>
        </authorList>
    </citation>
    <scope>NUCLEOTIDE SEQUENCE [LARGE SCALE GENOMIC DNA]</scope>
    <source>
        <strain evidence="2">NZE10 / CBS 128990</strain>
    </source>
</reference>
<dbReference type="AlphaFoldDB" id="N1PL42"/>
<evidence type="ECO:0000313" key="2">
    <source>
        <dbReference type="Proteomes" id="UP000016933"/>
    </source>
</evidence>
<name>N1PL42_DOTSN</name>
<dbReference type="Proteomes" id="UP000016933">
    <property type="component" value="Unassembled WGS sequence"/>
</dbReference>
<protein>
    <submittedName>
        <fullName evidence="1">Uncharacterized protein</fullName>
    </submittedName>
</protein>